<reference evidence="2 3" key="1">
    <citation type="journal article" date="2021" name="J. Hered.">
        <title>A chromosome-level genome assembly of the parasitoid wasp, Cotesia glomerata (Hymenoptera: Braconidae).</title>
        <authorList>
            <person name="Pinto B.J."/>
            <person name="Weis J.J."/>
            <person name="Gamble T."/>
            <person name="Ode P.J."/>
            <person name="Paul R."/>
            <person name="Zaspel J.M."/>
        </authorList>
    </citation>
    <scope>NUCLEOTIDE SEQUENCE [LARGE SCALE GENOMIC DNA]</scope>
    <source>
        <strain evidence="2">CgM1</strain>
    </source>
</reference>
<keyword evidence="1" id="KW-0732">Signal</keyword>
<evidence type="ECO:0000256" key="1">
    <source>
        <dbReference type="SAM" id="SignalP"/>
    </source>
</evidence>
<sequence>MESKFLLFFVCACASIVLIVPTVNSEEIAPTYELKLNNNNPDVRKFAEDGWYKVVDERSDDLRSHLREIEVRKAQVQVVGTEKRYTILVYYYLEEMPYHLMCISFVRSENSDPIFIKCYETLFSLNSIPCEKGMMEMYHYFYYNI</sequence>
<evidence type="ECO:0000313" key="2">
    <source>
        <dbReference type="EMBL" id="KAH0554939.1"/>
    </source>
</evidence>
<feature type="signal peptide" evidence="1">
    <location>
        <begin position="1"/>
        <end position="25"/>
    </location>
</feature>
<dbReference type="Proteomes" id="UP000826195">
    <property type="component" value="Unassembled WGS sequence"/>
</dbReference>
<proteinExistence type="predicted"/>
<feature type="chain" id="PRO_5043574624" evidence="1">
    <location>
        <begin position="26"/>
        <end position="145"/>
    </location>
</feature>
<name>A0AAV7IMA4_COTGL</name>
<keyword evidence="3" id="KW-1185">Reference proteome</keyword>
<protein>
    <submittedName>
        <fullName evidence="2">Uncharacterized protein</fullName>
    </submittedName>
</protein>
<accession>A0AAV7IMA4</accession>
<evidence type="ECO:0000313" key="3">
    <source>
        <dbReference type="Proteomes" id="UP000826195"/>
    </source>
</evidence>
<comment type="caution">
    <text evidence="2">The sequence shown here is derived from an EMBL/GenBank/DDBJ whole genome shotgun (WGS) entry which is preliminary data.</text>
</comment>
<dbReference type="EMBL" id="JAHXZJ010001119">
    <property type="protein sequence ID" value="KAH0554939.1"/>
    <property type="molecule type" value="Genomic_DNA"/>
</dbReference>
<gene>
    <name evidence="2" type="ORF">KQX54_013978</name>
</gene>
<dbReference type="AlphaFoldDB" id="A0AAV7IMA4"/>
<organism evidence="2 3">
    <name type="scientific">Cotesia glomerata</name>
    <name type="common">Lepidopteran parasitic wasp</name>
    <name type="synonym">Apanteles glomeratus</name>
    <dbReference type="NCBI Taxonomy" id="32391"/>
    <lineage>
        <taxon>Eukaryota</taxon>
        <taxon>Metazoa</taxon>
        <taxon>Ecdysozoa</taxon>
        <taxon>Arthropoda</taxon>
        <taxon>Hexapoda</taxon>
        <taxon>Insecta</taxon>
        <taxon>Pterygota</taxon>
        <taxon>Neoptera</taxon>
        <taxon>Endopterygota</taxon>
        <taxon>Hymenoptera</taxon>
        <taxon>Apocrita</taxon>
        <taxon>Ichneumonoidea</taxon>
        <taxon>Braconidae</taxon>
        <taxon>Microgastrinae</taxon>
        <taxon>Cotesia</taxon>
    </lineage>
</organism>